<evidence type="ECO:0000256" key="3">
    <source>
        <dbReference type="ARBA" id="ARBA00023027"/>
    </source>
</evidence>
<dbReference type="EMBL" id="MCFE01000007">
    <property type="protein sequence ID" value="ORY07580.1"/>
    <property type="molecule type" value="Genomic_DNA"/>
</dbReference>
<evidence type="ECO:0000256" key="1">
    <source>
        <dbReference type="ARBA" id="ARBA00006924"/>
    </source>
</evidence>
<dbReference type="GO" id="GO:0017136">
    <property type="term" value="F:histone deacetylase activity, NAD-dependent"/>
    <property type="evidence" value="ECO:0007669"/>
    <property type="project" value="TreeGrafter"/>
</dbReference>
<dbReference type="InterPro" id="IPR029035">
    <property type="entry name" value="DHS-like_NAD/FAD-binding_dom"/>
</dbReference>
<dbReference type="Gene3D" id="3.40.50.1220">
    <property type="entry name" value="TPP-binding domain"/>
    <property type="match status" value="1"/>
</dbReference>
<feature type="binding site" evidence="4">
    <location>
        <position position="139"/>
    </location>
    <ligand>
        <name>Zn(2+)</name>
        <dbReference type="ChEBI" id="CHEBI:29105"/>
    </ligand>
</feature>
<comment type="similarity">
    <text evidence="1">Belongs to the sirtuin family. Class I subfamily.</text>
</comment>
<feature type="binding site" evidence="4">
    <location>
        <position position="199"/>
    </location>
    <ligand>
        <name>Zn(2+)</name>
        <dbReference type="ChEBI" id="CHEBI:29105"/>
    </ligand>
</feature>
<feature type="binding site" evidence="4">
    <location>
        <position position="142"/>
    </location>
    <ligand>
        <name>Zn(2+)</name>
        <dbReference type="ChEBI" id="CHEBI:29105"/>
    </ligand>
</feature>
<dbReference type="Proteomes" id="UP000193498">
    <property type="component" value="Unassembled WGS sequence"/>
</dbReference>
<dbReference type="PANTHER" id="PTHR11085:SF10">
    <property type="entry name" value="NAD-DEPENDENT PROTEIN DEACYLASE SIRTUIN-5, MITOCHONDRIAL-RELATED"/>
    <property type="match status" value="1"/>
</dbReference>
<feature type="binding site" evidence="4">
    <location>
        <position position="202"/>
    </location>
    <ligand>
        <name>Zn(2+)</name>
        <dbReference type="ChEBI" id="CHEBI:29105"/>
    </ligand>
</feature>
<gene>
    <name evidence="6" type="ORF">K493DRAFT_94048</name>
</gene>
<sequence>MFPVPRAKVTTEATKLLDFIKPNVGRILVITGAGVSTDSGIPDYRGAEGTYVTNKNYKPIFHQQFVSNHTSRQRYWARSFIGYSQMTRAKPNDIHRSITELEKTGITNGLITQNVDNLHREAGTENLLELHGNIQRVNCIECKRTYGREQIQMELSRMNPEVELILRGFQAKGEFPHMNPDGDVELGDFSYTRFSYPKCDQCHGILKPSVVFFGDNLDIETATRAQSMERNSDAVLVLGTTLSTLSSYRIVKAARERQVPVAIVNLGKTRADDIANLKFDIPCLPVVSEITRALVNTM</sequence>
<evidence type="ECO:0000256" key="4">
    <source>
        <dbReference type="PROSITE-ProRule" id="PRU00236"/>
    </source>
</evidence>
<dbReference type="InterPro" id="IPR026590">
    <property type="entry name" value="Ssirtuin_cat_dom"/>
</dbReference>
<dbReference type="OrthoDB" id="424302at2759"/>
<dbReference type="InterPro" id="IPR026591">
    <property type="entry name" value="Sirtuin_cat_small_dom_sf"/>
</dbReference>
<dbReference type="AlphaFoldDB" id="A0A1Y1ZBD6"/>
<accession>A0A1Y1ZBD6</accession>
<keyword evidence="4" id="KW-0862">Zinc</keyword>
<keyword evidence="3" id="KW-0520">NAD</keyword>
<evidence type="ECO:0000313" key="7">
    <source>
        <dbReference type="Proteomes" id="UP000193498"/>
    </source>
</evidence>
<dbReference type="STRING" id="1314790.A0A1Y1ZBD6"/>
<evidence type="ECO:0000313" key="6">
    <source>
        <dbReference type="EMBL" id="ORY07580.1"/>
    </source>
</evidence>
<dbReference type="InterPro" id="IPR050134">
    <property type="entry name" value="NAD-dep_sirtuin_deacylases"/>
</dbReference>
<dbReference type="PANTHER" id="PTHR11085">
    <property type="entry name" value="NAD-DEPENDENT PROTEIN DEACYLASE SIRTUIN-5, MITOCHONDRIAL-RELATED"/>
    <property type="match status" value="1"/>
</dbReference>
<evidence type="ECO:0000259" key="5">
    <source>
        <dbReference type="PROSITE" id="PS50305"/>
    </source>
</evidence>
<dbReference type="GO" id="GO:0046872">
    <property type="term" value="F:metal ion binding"/>
    <property type="evidence" value="ECO:0007669"/>
    <property type="project" value="UniProtKB-KW"/>
</dbReference>
<keyword evidence="4" id="KW-0479">Metal-binding</keyword>
<protein>
    <submittedName>
        <fullName evidence="6">DHS-like NAD/FAD-binding domain-containing protein</fullName>
    </submittedName>
</protein>
<keyword evidence="2" id="KW-0808">Transferase</keyword>
<keyword evidence="7" id="KW-1185">Reference proteome</keyword>
<dbReference type="InParanoid" id="A0A1Y1ZBD6"/>
<reference evidence="6 7" key="1">
    <citation type="submission" date="2016-07" db="EMBL/GenBank/DDBJ databases">
        <title>Pervasive Adenine N6-methylation of Active Genes in Fungi.</title>
        <authorList>
            <consortium name="DOE Joint Genome Institute"/>
            <person name="Mondo S.J."/>
            <person name="Dannebaum R.O."/>
            <person name="Kuo R.C."/>
            <person name="Labutti K."/>
            <person name="Haridas S."/>
            <person name="Kuo A."/>
            <person name="Salamov A."/>
            <person name="Ahrendt S.R."/>
            <person name="Lipzen A."/>
            <person name="Sullivan W."/>
            <person name="Andreopoulos W.B."/>
            <person name="Clum A."/>
            <person name="Lindquist E."/>
            <person name="Daum C."/>
            <person name="Ramamoorthy G.K."/>
            <person name="Gryganskyi A."/>
            <person name="Culley D."/>
            <person name="Magnuson J.K."/>
            <person name="James T.Y."/>
            <person name="O'Malley M.A."/>
            <person name="Stajich J.E."/>
            <person name="Spatafora J.W."/>
            <person name="Visel A."/>
            <person name="Grigoriev I.V."/>
        </authorList>
    </citation>
    <scope>NUCLEOTIDE SEQUENCE [LARGE SCALE GENOMIC DNA]</scope>
    <source>
        <strain evidence="6 7">CBS 931.73</strain>
    </source>
</reference>
<dbReference type="InterPro" id="IPR003000">
    <property type="entry name" value="Sirtuin"/>
</dbReference>
<evidence type="ECO:0000256" key="2">
    <source>
        <dbReference type="ARBA" id="ARBA00022679"/>
    </source>
</evidence>
<feature type="domain" description="Deacetylase sirtuin-type" evidence="5">
    <location>
        <begin position="6"/>
        <end position="298"/>
    </location>
</feature>
<feature type="active site" description="Proton acceptor" evidence="4">
    <location>
        <position position="131"/>
    </location>
</feature>
<comment type="caution">
    <text evidence="6">The sequence shown here is derived from an EMBL/GenBank/DDBJ whole genome shotgun (WGS) entry which is preliminary data.</text>
</comment>
<proteinExistence type="inferred from homology"/>
<dbReference type="Pfam" id="PF02146">
    <property type="entry name" value="SIR2"/>
    <property type="match status" value="1"/>
</dbReference>
<name>A0A1Y1ZBD6_9FUNG</name>
<organism evidence="6 7">
    <name type="scientific">Basidiobolus meristosporus CBS 931.73</name>
    <dbReference type="NCBI Taxonomy" id="1314790"/>
    <lineage>
        <taxon>Eukaryota</taxon>
        <taxon>Fungi</taxon>
        <taxon>Fungi incertae sedis</taxon>
        <taxon>Zoopagomycota</taxon>
        <taxon>Entomophthoromycotina</taxon>
        <taxon>Basidiobolomycetes</taxon>
        <taxon>Basidiobolales</taxon>
        <taxon>Basidiobolaceae</taxon>
        <taxon>Basidiobolus</taxon>
    </lineage>
</organism>
<dbReference type="SUPFAM" id="SSF52467">
    <property type="entry name" value="DHS-like NAD/FAD-binding domain"/>
    <property type="match status" value="1"/>
</dbReference>
<dbReference type="Gene3D" id="3.30.1600.10">
    <property type="entry name" value="SIR2/SIRT2 'Small Domain"/>
    <property type="match status" value="1"/>
</dbReference>
<dbReference type="PROSITE" id="PS50305">
    <property type="entry name" value="SIRTUIN"/>
    <property type="match status" value="1"/>
</dbReference>
<dbReference type="GO" id="GO:0070403">
    <property type="term" value="F:NAD+ binding"/>
    <property type="evidence" value="ECO:0007669"/>
    <property type="project" value="InterPro"/>
</dbReference>